<dbReference type="AlphaFoldDB" id="X1GGV8"/>
<protein>
    <submittedName>
        <fullName evidence="1">Uncharacterized protein</fullName>
    </submittedName>
</protein>
<comment type="caution">
    <text evidence="1">The sequence shown here is derived from an EMBL/GenBank/DDBJ whole genome shotgun (WGS) entry which is preliminary data.</text>
</comment>
<organism evidence="1">
    <name type="scientific">marine sediment metagenome</name>
    <dbReference type="NCBI Taxonomy" id="412755"/>
    <lineage>
        <taxon>unclassified sequences</taxon>
        <taxon>metagenomes</taxon>
        <taxon>ecological metagenomes</taxon>
    </lineage>
</organism>
<proteinExistence type="predicted"/>
<reference evidence="1" key="1">
    <citation type="journal article" date="2014" name="Front. Microbiol.">
        <title>High frequency of phylogenetically diverse reductive dehalogenase-homologous genes in deep subseafloor sedimentary metagenomes.</title>
        <authorList>
            <person name="Kawai M."/>
            <person name="Futagami T."/>
            <person name="Toyoda A."/>
            <person name="Takaki Y."/>
            <person name="Nishi S."/>
            <person name="Hori S."/>
            <person name="Arai W."/>
            <person name="Tsubouchi T."/>
            <person name="Morono Y."/>
            <person name="Uchiyama I."/>
            <person name="Ito T."/>
            <person name="Fujiyama A."/>
            <person name="Inagaki F."/>
            <person name="Takami H."/>
        </authorList>
    </citation>
    <scope>NUCLEOTIDE SEQUENCE</scope>
    <source>
        <strain evidence="1">Expedition CK06-06</strain>
    </source>
</reference>
<gene>
    <name evidence="1" type="ORF">S03H2_19175</name>
</gene>
<accession>X1GGV8</accession>
<name>X1GGV8_9ZZZZ</name>
<evidence type="ECO:0000313" key="1">
    <source>
        <dbReference type="EMBL" id="GAH44035.1"/>
    </source>
</evidence>
<sequence length="91" mass="10129">MKVALLIEFDVSTGKRPANIKSNDPGLWCYGWQKLDVEPALEIRLIRDDRDISTYEGVQGVTVLRGDAAINSAIDALALDRPLHPAHTPYR</sequence>
<dbReference type="EMBL" id="BARU01010001">
    <property type="protein sequence ID" value="GAH44035.1"/>
    <property type="molecule type" value="Genomic_DNA"/>
</dbReference>